<dbReference type="Gene3D" id="1.10.260.40">
    <property type="entry name" value="lambda repressor-like DNA-binding domains"/>
    <property type="match status" value="1"/>
</dbReference>
<dbReference type="PANTHER" id="PTHR33516:SF2">
    <property type="entry name" value="LEXA REPRESSOR-RELATED"/>
    <property type="match status" value="1"/>
</dbReference>
<name>E6MH07_9FIRM</name>
<dbReference type="InterPro" id="IPR001387">
    <property type="entry name" value="Cro/C1-type_HTH"/>
</dbReference>
<dbReference type="EMBL" id="AEQN01000016">
    <property type="protein sequence ID" value="EFV01897.1"/>
    <property type="molecule type" value="Genomic_DNA"/>
</dbReference>
<reference evidence="2 3" key="1">
    <citation type="submission" date="2010-12" db="EMBL/GenBank/DDBJ databases">
        <authorList>
            <person name="Muzny D."/>
            <person name="Qin X."/>
            <person name="Deng J."/>
            <person name="Jiang H."/>
            <person name="Liu Y."/>
            <person name="Qu J."/>
            <person name="Song X.-Z."/>
            <person name="Zhang L."/>
            <person name="Thornton R."/>
            <person name="Coyle M."/>
            <person name="Francisco L."/>
            <person name="Jackson L."/>
            <person name="Javaid M."/>
            <person name="Korchina V."/>
            <person name="Kovar C."/>
            <person name="Mata R."/>
            <person name="Mathew T."/>
            <person name="Ngo R."/>
            <person name="Nguyen L."/>
            <person name="Nguyen N."/>
            <person name="Okwuonu G."/>
            <person name="Ongeri F."/>
            <person name="Pham C."/>
            <person name="Simmons D."/>
            <person name="Wilczek-Boney K."/>
            <person name="Hale W."/>
            <person name="Jakkamsetti A."/>
            <person name="Pham P."/>
            <person name="Ruth R."/>
            <person name="San Lucas F."/>
            <person name="Warren J."/>
            <person name="Zhang J."/>
            <person name="Zhao Z."/>
            <person name="Zhou C."/>
            <person name="Zhu D."/>
            <person name="Lee S."/>
            <person name="Bess C."/>
            <person name="Blankenburg K."/>
            <person name="Forbes L."/>
            <person name="Fu Q."/>
            <person name="Gubbala S."/>
            <person name="Hirani K."/>
            <person name="Jayaseelan J.C."/>
            <person name="Lara F."/>
            <person name="Munidasa M."/>
            <person name="Palculict T."/>
            <person name="Patil S."/>
            <person name="Pu L.-L."/>
            <person name="Saada N."/>
            <person name="Tang L."/>
            <person name="Weissenberger G."/>
            <person name="Zhu Y."/>
            <person name="Hemphill L."/>
            <person name="Shang Y."/>
            <person name="Youmans B."/>
            <person name="Ayvaz T."/>
            <person name="Ross M."/>
            <person name="Santibanez J."/>
            <person name="Aqrawi P."/>
            <person name="Gross S."/>
            <person name="Joshi V."/>
            <person name="Fowler G."/>
            <person name="Nazareth L."/>
            <person name="Reid J."/>
            <person name="Worley K."/>
            <person name="Petrosino J."/>
            <person name="Highlander S."/>
            <person name="Gibbs R."/>
        </authorList>
    </citation>
    <scope>NUCLEOTIDE SEQUENCE [LARGE SCALE GENOMIC DNA]</scope>
    <source>
        <strain evidence="2 3">ATCC 23263</strain>
    </source>
</reference>
<dbReference type="InterPro" id="IPR050077">
    <property type="entry name" value="LexA_repressor"/>
</dbReference>
<gene>
    <name evidence="2" type="ORF">HMP0721_1291</name>
</gene>
<evidence type="ECO:0000313" key="2">
    <source>
        <dbReference type="EMBL" id="EFV01897.1"/>
    </source>
</evidence>
<dbReference type="Proteomes" id="UP000004754">
    <property type="component" value="Unassembled WGS sequence"/>
</dbReference>
<dbReference type="PROSITE" id="PS50943">
    <property type="entry name" value="HTH_CROC1"/>
    <property type="match status" value="1"/>
</dbReference>
<dbReference type="SUPFAM" id="SSF51306">
    <property type="entry name" value="LexA/Signal peptidase"/>
    <property type="match status" value="1"/>
</dbReference>
<dbReference type="InterPro" id="IPR015927">
    <property type="entry name" value="Peptidase_S24_S26A/B/C"/>
</dbReference>
<dbReference type="STRING" id="887929.HMP0721_1291"/>
<keyword evidence="2" id="KW-0238">DNA-binding</keyword>
<dbReference type="CDD" id="cd00093">
    <property type="entry name" value="HTH_XRE"/>
    <property type="match status" value="1"/>
</dbReference>
<dbReference type="GO" id="GO:0003677">
    <property type="term" value="F:DNA binding"/>
    <property type="evidence" value="ECO:0007669"/>
    <property type="project" value="UniProtKB-KW"/>
</dbReference>
<organism evidence="2 3">
    <name type="scientific">Pseudoramibacter alactolyticus ATCC 23263</name>
    <dbReference type="NCBI Taxonomy" id="887929"/>
    <lineage>
        <taxon>Bacteria</taxon>
        <taxon>Bacillati</taxon>
        <taxon>Bacillota</taxon>
        <taxon>Clostridia</taxon>
        <taxon>Eubacteriales</taxon>
        <taxon>Eubacteriaceae</taxon>
        <taxon>Pseudoramibacter</taxon>
    </lineage>
</organism>
<feature type="domain" description="HTH cro/C1-type" evidence="1">
    <location>
        <begin position="8"/>
        <end position="63"/>
    </location>
</feature>
<dbReference type="SMART" id="SM00530">
    <property type="entry name" value="HTH_XRE"/>
    <property type="match status" value="1"/>
</dbReference>
<dbReference type="HOGENOM" id="CLU_066192_1_1_9"/>
<dbReference type="OrthoDB" id="2041363at2"/>
<protein>
    <submittedName>
        <fullName evidence="2">DNA-binding helix-turn-helix protein</fullName>
    </submittedName>
</protein>
<dbReference type="PANTHER" id="PTHR33516">
    <property type="entry name" value="LEXA REPRESSOR"/>
    <property type="match status" value="1"/>
</dbReference>
<proteinExistence type="predicted"/>
<comment type="caution">
    <text evidence="2">The sequence shown here is derived from an EMBL/GenBank/DDBJ whole genome shotgun (WGS) entry which is preliminary data.</text>
</comment>
<accession>E6MH07</accession>
<dbReference type="InterPro" id="IPR039418">
    <property type="entry name" value="LexA-like"/>
</dbReference>
<dbReference type="InterPro" id="IPR036286">
    <property type="entry name" value="LexA/Signal_pep-like_sf"/>
</dbReference>
<dbReference type="AlphaFoldDB" id="E6MH07"/>
<dbReference type="eggNOG" id="COG1974">
    <property type="taxonomic scope" value="Bacteria"/>
</dbReference>
<dbReference type="Pfam" id="PF00717">
    <property type="entry name" value="Peptidase_S24"/>
    <property type="match status" value="1"/>
</dbReference>
<dbReference type="RefSeq" id="WP_006598714.1">
    <property type="nucleotide sequence ID" value="NZ_GL622359.1"/>
</dbReference>
<dbReference type="Gene3D" id="2.10.109.10">
    <property type="entry name" value="Umud Fragment, subunit A"/>
    <property type="match status" value="1"/>
</dbReference>
<dbReference type="SUPFAM" id="SSF47413">
    <property type="entry name" value="lambda repressor-like DNA-binding domains"/>
    <property type="match status" value="1"/>
</dbReference>
<evidence type="ECO:0000259" key="1">
    <source>
        <dbReference type="PROSITE" id="PS50943"/>
    </source>
</evidence>
<dbReference type="CDD" id="cd06529">
    <property type="entry name" value="S24_LexA-like"/>
    <property type="match status" value="1"/>
</dbReference>
<evidence type="ECO:0000313" key="3">
    <source>
        <dbReference type="Proteomes" id="UP000004754"/>
    </source>
</evidence>
<dbReference type="Pfam" id="PF01381">
    <property type="entry name" value="HTH_3"/>
    <property type="match status" value="1"/>
</dbReference>
<keyword evidence="3" id="KW-1185">Reference proteome</keyword>
<sequence length="219" mass="24247">MIDLYKNIKKRRQELKISQSKLAELVGYTNRSSIAKIEAGKIDLPQSKIVEIAEALRTTPKELMGWEDEKAEIKKINWSDNVVPMAINRDVVSIPVLGSVPAGVPVEAVEDIIGTIEIPREWLAGGAEFIGLRVTGTSMYPMYLEGDTVVIEIKHDCDSGQDAIIYVNGYDATLKTVVKNDDGTITLKPRNPEWPTKTYGPGDDPIEILGPVVQMQREV</sequence>
<dbReference type="InterPro" id="IPR010982">
    <property type="entry name" value="Lambda_DNA-bd_dom_sf"/>
</dbReference>